<reference evidence="3" key="1">
    <citation type="journal article" date="2020" name="Nature">
        <title>Giant virus diversity and host interactions through global metagenomics.</title>
        <authorList>
            <person name="Schulz F."/>
            <person name="Roux S."/>
            <person name="Paez-Espino D."/>
            <person name="Jungbluth S."/>
            <person name="Walsh D.A."/>
            <person name="Denef V.J."/>
            <person name="McMahon K.D."/>
            <person name="Konstantinidis K.T."/>
            <person name="Eloe-Fadrosh E.A."/>
            <person name="Kyrpides N.C."/>
            <person name="Woyke T."/>
        </authorList>
    </citation>
    <scope>NUCLEOTIDE SEQUENCE</scope>
    <source>
        <strain evidence="3">GVMAG-M-3300024261-37</strain>
    </source>
</reference>
<keyword evidence="1" id="KW-1133">Transmembrane helix</keyword>
<evidence type="ECO:0000313" key="3">
    <source>
        <dbReference type="EMBL" id="QHT95052.1"/>
    </source>
</evidence>
<keyword evidence="1" id="KW-0472">Membrane</keyword>
<accession>A0A6C0IPY5</accession>
<protein>
    <recommendedName>
        <fullName evidence="2">Minor capsid protein P9 transmembrane helices domain-containing protein</fullName>
    </recommendedName>
</protein>
<evidence type="ECO:0000256" key="1">
    <source>
        <dbReference type="SAM" id="Phobius"/>
    </source>
</evidence>
<dbReference type="AlphaFoldDB" id="A0A6C0IPY5"/>
<evidence type="ECO:0000259" key="2">
    <source>
        <dbReference type="Pfam" id="PF19066"/>
    </source>
</evidence>
<feature type="transmembrane region" description="Helical" evidence="1">
    <location>
        <begin position="40"/>
        <end position="71"/>
    </location>
</feature>
<proteinExistence type="predicted"/>
<dbReference type="InterPro" id="IPR043915">
    <property type="entry name" value="P9_TM"/>
</dbReference>
<dbReference type="EMBL" id="MN740233">
    <property type="protein sequence ID" value="QHT95052.1"/>
    <property type="molecule type" value="Genomic_DNA"/>
</dbReference>
<name>A0A6C0IPY5_9ZZZZ</name>
<organism evidence="3">
    <name type="scientific">viral metagenome</name>
    <dbReference type="NCBI Taxonomy" id="1070528"/>
    <lineage>
        <taxon>unclassified sequences</taxon>
        <taxon>metagenomes</taxon>
        <taxon>organismal metagenomes</taxon>
    </lineage>
</organism>
<sequence>MSEFWLYNPLVLFDKDHIKELWPSKELSLSEKLNATTRSIILLTLLGFILTKSIKLLVTSIITLFVVVILYKVQFEKEEKENLKKKAHKEGFEGSRNTKFLEVFKDTFTNPTVKNPLMNVMMTDYKDNPNRKQAAPAYNTKIKEQINEKAKNDDRLFRDLGDNLSFQNNMRNFHSMPNTTIPNGQKAFAEFCYGGMPSCKEGDMEQCSKINRRVNGVYY</sequence>
<feature type="domain" description="Minor capsid protein P9 transmembrane helices" evidence="2">
    <location>
        <begin position="4"/>
        <end position="72"/>
    </location>
</feature>
<dbReference type="Pfam" id="PF19066">
    <property type="entry name" value="P9_TM"/>
    <property type="match status" value="1"/>
</dbReference>
<keyword evidence="1" id="KW-0812">Transmembrane</keyword>